<keyword evidence="1" id="KW-0812">Transmembrane</keyword>
<feature type="transmembrane region" description="Helical" evidence="1">
    <location>
        <begin position="28"/>
        <end position="47"/>
    </location>
</feature>
<dbReference type="EMBL" id="OK086698">
    <property type="protein sequence ID" value="UNP42122.1"/>
    <property type="molecule type" value="Viral_cRNA"/>
</dbReference>
<keyword evidence="3" id="KW-1185">Reference proteome</keyword>
<accession>A0AAX3A6X4</accession>
<dbReference type="GeneID" id="80544371"/>
<evidence type="ECO:0000313" key="3">
    <source>
        <dbReference type="Proteomes" id="UP001157422"/>
    </source>
</evidence>
<dbReference type="RefSeq" id="YP_010805470.1">
    <property type="nucleotide sequence ID" value="NC_077154.1"/>
</dbReference>
<proteinExistence type="predicted"/>
<name>A0AAX3A6X4_9RHAB</name>
<keyword evidence="1" id="KW-1133">Transmembrane helix</keyword>
<keyword evidence="1" id="KW-0472">Membrane</keyword>
<evidence type="ECO:0000256" key="1">
    <source>
        <dbReference type="SAM" id="Phobius"/>
    </source>
</evidence>
<sequence length="88" mass="10604">MTERLGFDWSGVKEGVFKIRDIFIKVQIWLKVLFFIVLAFLVIWVIYKIVNCIDKQIDCLIKWKQRFQVKRVNKSKSKNGTERIRDIL</sequence>
<evidence type="ECO:0000313" key="2">
    <source>
        <dbReference type="EMBL" id="UNP42122.1"/>
    </source>
</evidence>
<dbReference type="Proteomes" id="UP001157422">
    <property type="component" value="Segment"/>
</dbReference>
<protein>
    <submittedName>
        <fullName evidence="2">Alpha1 protein</fullName>
    </submittedName>
</protein>
<dbReference type="KEGG" id="vg:80544371"/>
<organism evidence="2 3">
    <name type="scientific">Porcine ephemerovirus 2</name>
    <dbReference type="NCBI Taxonomy" id="2928257"/>
    <lineage>
        <taxon>Viruses</taxon>
        <taxon>Riboviria</taxon>
        <taxon>Orthornavirae</taxon>
        <taxon>Negarnaviricota</taxon>
        <taxon>Haploviricotina</taxon>
        <taxon>Monjiviricetes</taxon>
        <taxon>Mononegavirales</taxon>
        <taxon>Rhabdoviridae</taxon>
        <taxon>Alpharhabdovirinae</taxon>
        <taxon>Ephemerovirus</taxon>
        <taxon>Ephemerovirus guangdong</taxon>
    </lineage>
</organism>
<reference evidence="2 3" key="1">
    <citation type="journal article" date="2022" name="Infect. Genet. Evol.">
        <title>Identification of two novel ephemeroviruses in pigs infected by classical swine fever virus.</title>
        <authorList>
            <person name="Wu Q."/>
            <person name="Yang Z."/>
            <person name="Lu Z."/>
            <person name="Mi S."/>
            <person name="Feng Y."/>
            <person name="He B."/>
            <person name="Zhu G."/>
            <person name="Gong W."/>
            <person name="Tu C."/>
        </authorList>
    </citation>
    <scope>NUCLEOTIDE SEQUENCE [LARGE SCALE GENOMIC DNA]</scope>
    <source>
        <strain evidence="2">GDMM7</strain>
    </source>
</reference>